<feature type="chain" id="PRO_5041986358" description="DUF7136 domain-containing protein" evidence="2">
    <location>
        <begin position="22"/>
        <end position="273"/>
    </location>
</feature>
<keyword evidence="2" id="KW-0732">Signal</keyword>
<keyword evidence="1" id="KW-1133">Transmembrane helix</keyword>
<comment type="caution">
    <text evidence="4">The sequence shown here is derived from an EMBL/GenBank/DDBJ whole genome shotgun (WGS) entry which is preliminary data.</text>
</comment>
<feature type="signal peptide" evidence="2">
    <location>
        <begin position="1"/>
        <end position="21"/>
    </location>
</feature>
<reference evidence="4" key="1">
    <citation type="submission" date="2023-02" db="EMBL/GenBank/DDBJ databases">
        <title>Colletotrichum kahawae CIFC_Que2 genome sequencing and assembly.</title>
        <authorList>
            <person name="Baroncelli R."/>
        </authorList>
    </citation>
    <scope>NUCLEOTIDE SEQUENCE</scope>
    <source>
        <strain evidence="4">CIFC_Que2</strain>
    </source>
</reference>
<keyword evidence="1" id="KW-0812">Transmembrane</keyword>
<evidence type="ECO:0000313" key="5">
    <source>
        <dbReference type="Proteomes" id="UP001281614"/>
    </source>
</evidence>
<organism evidence="4 5">
    <name type="scientific">Colletotrichum kahawae</name>
    <name type="common">Coffee berry disease fungus</name>
    <dbReference type="NCBI Taxonomy" id="34407"/>
    <lineage>
        <taxon>Eukaryota</taxon>
        <taxon>Fungi</taxon>
        <taxon>Dikarya</taxon>
        <taxon>Ascomycota</taxon>
        <taxon>Pezizomycotina</taxon>
        <taxon>Sordariomycetes</taxon>
        <taxon>Hypocreomycetidae</taxon>
        <taxon>Glomerellales</taxon>
        <taxon>Glomerellaceae</taxon>
        <taxon>Colletotrichum</taxon>
        <taxon>Colletotrichum gloeosporioides species complex</taxon>
    </lineage>
</organism>
<protein>
    <recommendedName>
        <fullName evidence="3">DUF7136 domain-containing protein</fullName>
    </recommendedName>
</protein>
<feature type="transmembrane region" description="Helical" evidence="1">
    <location>
        <begin position="253"/>
        <end position="272"/>
    </location>
</feature>
<evidence type="ECO:0000259" key="3">
    <source>
        <dbReference type="Pfam" id="PF23584"/>
    </source>
</evidence>
<feature type="domain" description="DUF7136" evidence="3">
    <location>
        <begin position="23"/>
        <end position="240"/>
    </location>
</feature>
<evidence type="ECO:0000313" key="4">
    <source>
        <dbReference type="EMBL" id="KAK2740958.1"/>
    </source>
</evidence>
<evidence type="ECO:0000256" key="1">
    <source>
        <dbReference type="SAM" id="Phobius"/>
    </source>
</evidence>
<accession>A0AAD9Y6S4</accession>
<name>A0AAD9Y6S4_COLKA</name>
<dbReference type="Proteomes" id="UP001281614">
    <property type="component" value="Unassembled WGS sequence"/>
</dbReference>
<proteinExistence type="predicted"/>
<dbReference type="Pfam" id="PF23584">
    <property type="entry name" value="DUF7136"/>
    <property type="match status" value="1"/>
</dbReference>
<dbReference type="InterPro" id="IPR055560">
    <property type="entry name" value="DUF7136"/>
</dbReference>
<keyword evidence="5" id="KW-1185">Reference proteome</keyword>
<keyword evidence="1" id="KW-0472">Membrane</keyword>
<evidence type="ECO:0000256" key="2">
    <source>
        <dbReference type="SAM" id="SignalP"/>
    </source>
</evidence>
<dbReference type="AlphaFoldDB" id="A0AAD9Y6S4"/>
<gene>
    <name evidence="4" type="ORF">CKAH01_18557</name>
</gene>
<dbReference type="EMBL" id="VYYT01000344">
    <property type="protein sequence ID" value="KAK2740958.1"/>
    <property type="molecule type" value="Genomic_DNA"/>
</dbReference>
<sequence length="273" mass="29760">MYLLPSMKWLLASFHAAVTVAANSGIVEVDLVFPRNDTYAPTAFFPIVFAIRNSSLAQFVNPYIEIRVRNSSFRFDVYVTRDYDLRLANLSSSDPYFESRGFGSFKQEGSYTIVWTVKQQSCLADESSPGNDRVQSVISNNTIRLITFTIKNAAQEVDLVSATNNDDVSLSVQGVAINITNTLEGPGMRWWGVGDTCAIVASPTPTANPCEIKLDSATAARISASMTSVECRLSRPLIDCPSDDEDKNNGQHFAAGAVFLVAVAFGTLGFLLI</sequence>